<dbReference type="SUPFAM" id="SSF50978">
    <property type="entry name" value="WD40 repeat-like"/>
    <property type="match status" value="1"/>
</dbReference>
<comment type="caution">
    <text evidence="8">The sequence shown here is derived from an EMBL/GenBank/DDBJ whole genome shotgun (WGS) entry which is preliminary data.</text>
</comment>
<name>A0A9P8I5P7_9PEZI</name>
<gene>
    <name evidence="8" type="ORF">FGG08_001925</name>
</gene>
<evidence type="ECO:0000256" key="4">
    <source>
        <dbReference type="ARBA" id="ARBA00022737"/>
    </source>
</evidence>
<dbReference type="GO" id="GO:0006364">
    <property type="term" value="P:rRNA processing"/>
    <property type="evidence" value="ECO:0007669"/>
    <property type="project" value="UniProtKB-UniRule"/>
</dbReference>
<evidence type="ECO:0000256" key="6">
    <source>
        <dbReference type="RuleBase" id="RU369067"/>
    </source>
</evidence>
<dbReference type="Gene3D" id="2.130.10.10">
    <property type="entry name" value="YVTN repeat-like/Quinoprotein amine dehydrogenase"/>
    <property type="match status" value="2"/>
</dbReference>
<dbReference type="InterPro" id="IPR015943">
    <property type="entry name" value="WD40/YVTN_repeat-like_dom_sf"/>
</dbReference>
<dbReference type="FunFam" id="2.130.10.10:FF:000929">
    <property type="entry name" value="Ribosomal assembly complex component Ipi3"/>
    <property type="match status" value="1"/>
</dbReference>
<dbReference type="GO" id="GO:0120330">
    <property type="term" value="C:rixosome complex"/>
    <property type="evidence" value="ECO:0007669"/>
    <property type="project" value="UniProtKB-UniRule"/>
</dbReference>
<dbReference type="AlphaFoldDB" id="A0A9P8I5P7"/>
<feature type="compositionally biased region" description="Acidic residues" evidence="7">
    <location>
        <begin position="538"/>
        <end position="568"/>
    </location>
</feature>
<dbReference type="PROSITE" id="PS00678">
    <property type="entry name" value="WD_REPEATS_1"/>
    <property type="match status" value="1"/>
</dbReference>
<feature type="region of interest" description="Disordered" evidence="7">
    <location>
        <begin position="526"/>
        <end position="581"/>
    </location>
</feature>
<keyword evidence="4" id="KW-0677">Repeat</keyword>
<protein>
    <recommendedName>
        <fullName evidence="6">Pre-rRNA-processing protein IPI3</fullName>
    </recommendedName>
</protein>
<comment type="subunit">
    <text evidence="6">Component of the RIX1 complex, composed of IPI1, RIX1/IPI2 and IPI3 in a 1:2:2 stoichiometry. The complex interacts (via RIX1) with MDN1 (via its hexameric AAA ATPase ring) and the pre-60S ribosome particles.</text>
</comment>
<accession>A0A9P8I5P7</accession>
<evidence type="ECO:0000256" key="1">
    <source>
        <dbReference type="ARBA" id="ARBA00002355"/>
    </source>
</evidence>
<dbReference type="OrthoDB" id="756370at2759"/>
<dbReference type="GO" id="GO:0006261">
    <property type="term" value="P:DNA-templated DNA replication"/>
    <property type="evidence" value="ECO:0007669"/>
    <property type="project" value="TreeGrafter"/>
</dbReference>
<evidence type="ECO:0000313" key="8">
    <source>
        <dbReference type="EMBL" id="KAH0543743.1"/>
    </source>
</evidence>
<keyword evidence="6" id="KW-0698">rRNA processing</keyword>
<comment type="subcellular location">
    <subcellularLocation>
        <location evidence="6">Nucleus</location>
    </subcellularLocation>
</comment>
<dbReference type="EMBL" id="JAGHQL010000027">
    <property type="protein sequence ID" value="KAH0543743.1"/>
    <property type="molecule type" value="Genomic_DNA"/>
</dbReference>
<reference evidence="8" key="1">
    <citation type="submission" date="2021-03" db="EMBL/GenBank/DDBJ databases">
        <title>Comparative genomics and phylogenomic investigation of the class Geoglossomycetes provide insights into ecological specialization and systematics.</title>
        <authorList>
            <person name="Melie T."/>
            <person name="Pirro S."/>
            <person name="Miller A.N."/>
            <person name="Quandt A."/>
        </authorList>
    </citation>
    <scope>NUCLEOTIDE SEQUENCE</scope>
    <source>
        <strain evidence="8">GBOQ0MN5Z8</strain>
    </source>
</reference>
<dbReference type="PANTHER" id="PTHR18763">
    <property type="entry name" value="WD-REPEAT PROTEIN 18"/>
    <property type="match status" value="1"/>
</dbReference>
<keyword evidence="9" id="KW-1185">Reference proteome</keyword>
<dbReference type="InterPro" id="IPR019775">
    <property type="entry name" value="WD40_repeat_CS"/>
</dbReference>
<comment type="function">
    <text evidence="1 6">Component of the RIX1 complex required for processing of ITS2 sequences from 35S pre-rRNA.</text>
</comment>
<dbReference type="PROSITE" id="PS50082">
    <property type="entry name" value="WD_REPEATS_2"/>
    <property type="match status" value="2"/>
</dbReference>
<organism evidence="8 9">
    <name type="scientific">Glutinoglossum americanum</name>
    <dbReference type="NCBI Taxonomy" id="1670608"/>
    <lineage>
        <taxon>Eukaryota</taxon>
        <taxon>Fungi</taxon>
        <taxon>Dikarya</taxon>
        <taxon>Ascomycota</taxon>
        <taxon>Pezizomycotina</taxon>
        <taxon>Geoglossomycetes</taxon>
        <taxon>Geoglossales</taxon>
        <taxon>Geoglossaceae</taxon>
        <taxon>Glutinoglossum</taxon>
    </lineage>
</organism>
<feature type="compositionally biased region" description="Basic and acidic residues" evidence="7">
    <location>
        <begin position="569"/>
        <end position="581"/>
    </location>
</feature>
<dbReference type="GO" id="GO:0005656">
    <property type="term" value="C:nuclear pre-replicative complex"/>
    <property type="evidence" value="ECO:0007669"/>
    <property type="project" value="TreeGrafter"/>
</dbReference>
<feature type="repeat" description="WD" evidence="5">
    <location>
        <begin position="179"/>
        <end position="223"/>
    </location>
</feature>
<dbReference type="InterPro" id="IPR045227">
    <property type="entry name" value="WDR18/Ipi3/RID3"/>
</dbReference>
<evidence type="ECO:0000256" key="3">
    <source>
        <dbReference type="ARBA" id="ARBA00022574"/>
    </source>
</evidence>
<dbReference type="Pfam" id="PF00400">
    <property type="entry name" value="WD40"/>
    <property type="match status" value="2"/>
</dbReference>
<comment type="similarity">
    <text evidence="2 6">Belongs to the WD repeat IPI3/WDR18 family.</text>
</comment>
<dbReference type="PANTHER" id="PTHR18763:SF0">
    <property type="entry name" value="WD REPEAT-CONTAINING PROTEIN 18"/>
    <property type="match status" value="1"/>
</dbReference>
<sequence length="581" mass="62951">MLSELFVTSTLSPAKTNPTGSKDASVAIHTLHPSPAIKATFKKSSSRPNCLAVSDTHLFAAQAEKAVIHVYSREKGNQEAIVPFPERIHSLTLAAPKAGGVLILGTEGGRVILWEICTGRQISTSQSHLQATTTLAVDPSSNFFLSGSTDSNIHLWSLPLLLSFSNPESVTGLKPLRSFIQHRAAISCACFGHGSGRGNISISASKDGSCIVWDVQSGSPLRTFLLTSSPISLALDPCDRAFYVGFEDGSIQFADLFKPFSSSQETLNKRATDDERDHPGALLPSNPLYIPQLQDTPITLSPNAERWVSSGQELGPTLCLGISYEGNYILSGHESGKIIMWDAAKGRVWKEIIDLQAPVTNLIILPPIGFPLVDGKSNEKLRVHSATKPRYETFVSPTSLPSGAVPANYMFTAQFSNMLGTAQAHHERSMLSSCINSTSFPPSVLSAGIAELAHWPEGKSLTLTDTKNHSNITDHVNDIGDAADERSIEHLRKSNRELWELVNSMRSIQKSTWELMSGLNARRAAAKRHARGSGGNELSEDELGGDREEENDEGSMEQSEEGAEESEDIREGEGPVRVMEL</sequence>
<dbReference type="Proteomes" id="UP000698800">
    <property type="component" value="Unassembled WGS sequence"/>
</dbReference>
<feature type="repeat" description="WD" evidence="5">
    <location>
        <begin position="125"/>
        <end position="158"/>
    </location>
</feature>
<evidence type="ECO:0000256" key="7">
    <source>
        <dbReference type="SAM" id="MobiDB-lite"/>
    </source>
</evidence>
<proteinExistence type="inferred from homology"/>
<dbReference type="SMART" id="SM00320">
    <property type="entry name" value="WD40"/>
    <property type="match status" value="5"/>
</dbReference>
<evidence type="ECO:0000313" key="9">
    <source>
        <dbReference type="Proteomes" id="UP000698800"/>
    </source>
</evidence>
<dbReference type="InterPro" id="IPR001680">
    <property type="entry name" value="WD40_rpt"/>
</dbReference>
<evidence type="ECO:0000256" key="5">
    <source>
        <dbReference type="PROSITE-ProRule" id="PRU00221"/>
    </source>
</evidence>
<dbReference type="InterPro" id="IPR036322">
    <property type="entry name" value="WD40_repeat_dom_sf"/>
</dbReference>
<keyword evidence="3 5" id="KW-0853">WD repeat</keyword>
<dbReference type="PROSITE" id="PS50294">
    <property type="entry name" value="WD_REPEATS_REGION"/>
    <property type="match status" value="1"/>
</dbReference>
<keyword evidence="6" id="KW-0539">Nucleus</keyword>
<evidence type="ECO:0000256" key="2">
    <source>
        <dbReference type="ARBA" id="ARBA00010143"/>
    </source>
</evidence>